<comment type="cofactor">
    <cofactor evidence="1">
        <name>Zn(2+)</name>
        <dbReference type="ChEBI" id="CHEBI:29105"/>
    </cofactor>
</comment>
<dbReference type="Pfam" id="PF00165">
    <property type="entry name" value="HTH_AraC"/>
    <property type="match status" value="1"/>
</dbReference>
<keyword evidence="3" id="KW-0805">Transcription regulation</keyword>
<sequence length="210" mass="23664">MQLQNPINPERFQSTHSRWLALTQRAPSSHSSFLYGVKSTKIYCRPTCSARLARRANVVFYDTVEQARRDGFRPCKRCEPDNPGFVGESEEVVTRVLTLLQRREGKKWGLKALAIEVGVSPSYLCRVFKKTMGVTVGAYMMEFGRGENKEESGVFSQCGHDQHGLGVVDAGTEVLVPEIIKSPGDDVVNFENFNLDDWVWTESLLNDTLE</sequence>
<evidence type="ECO:0000256" key="2">
    <source>
        <dbReference type="ARBA" id="ARBA00022603"/>
    </source>
</evidence>
<dbReference type="InterPro" id="IPR018060">
    <property type="entry name" value="HTH_AraC"/>
</dbReference>
<dbReference type="GO" id="GO:0008270">
    <property type="term" value="F:zinc ion binding"/>
    <property type="evidence" value="ECO:0007669"/>
    <property type="project" value="InterPro"/>
</dbReference>
<dbReference type="GO" id="GO:0032259">
    <property type="term" value="P:methylation"/>
    <property type="evidence" value="ECO:0007669"/>
    <property type="project" value="UniProtKB-KW"/>
</dbReference>
<dbReference type="Pfam" id="PF02805">
    <property type="entry name" value="Ada_Zn_binding"/>
    <property type="match status" value="1"/>
</dbReference>
<keyword evidence="8" id="KW-1185">Reference proteome</keyword>
<name>A0A5N6U253_ASPAV</name>
<evidence type="ECO:0000259" key="6">
    <source>
        <dbReference type="PROSITE" id="PS01124"/>
    </source>
</evidence>
<dbReference type="EMBL" id="ML742050">
    <property type="protein sequence ID" value="KAE8152622.1"/>
    <property type="molecule type" value="Genomic_DNA"/>
</dbReference>
<protein>
    <submittedName>
        <fullName evidence="7">Metal binding domain of Ada-domain-containing protein</fullName>
    </submittedName>
</protein>
<evidence type="ECO:0000313" key="7">
    <source>
        <dbReference type="EMBL" id="KAE8152622.1"/>
    </source>
</evidence>
<dbReference type="InterPro" id="IPR035451">
    <property type="entry name" value="Ada-like_dom_sf"/>
</dbReference>
<dbReference type="PROSITE" id="PS01124">
    <property type="entry name" value="HTH_ARAC_FAMILY_2"/>
    <property type="match status" value="1"/>
</dbReference>
<dbReference type="Gene3D" id="3.40.10.10">
    <property type="entry name" value="DNA Methylphosphotriester Repair Domain"/>
    <property type="match status" value="1"/>
</dbReference>
<dbReference type="Gene3D" id="1.10.10.60">
    <property type="entry name" value="Homeodomain-like"/>
    <property type="match status" value="1"/>
</dbReference>
<evidence type="ECO:0000256" key="4">
    <source>
        <dbReference type="ARBA" id="ARBA00023159"/>
    </source>
</evidence>
<dbReference type="SUPFAM" id="SSF57884">
    <property type="entry name" value="Ada DNA repair protein, N-terminal domain (N-Ada 10)"/>
    <property type="match status" value="1"/>
</dbReference>
<evidence type="ECO:0000256" key="5">
    <source>
        <dbReference type="ARBA" id="ARBA00023163"/>
    </source>
</evidence>
<dbReference type="InterPro" id="IPR004026">
    <property type="entry name" value="Ada_DNA_repair_Zn-bd"/>
</dbReference>
<keyword evidence="5" id="KW-0804">Transcription</keyword>
<evidence type="ECO:0000256" key="1">
    <source>
        <dbReference type="ARBA" id="ARBA00001947"/>
    </source>
</evidence>
<proteinExistence type="predicted"/>
<organism evidence="7 8">
    <name type="scientific">Aspergillus avenaceus</name>
    <dbReference type="NCBI Taxonomy" id="36643"/>
    <lineage>
        <taxon>Eukaryota</taxon>
        <taxon>Fungi</taxon>
        <taxon>Dikarya</taxon>
        <taxon>Ascomycota</taxon>
        <taxon>Pezizomycotina</taxon>
        <taxon>Eurotiomycetes</taxon>
        <taxon>Eurotiomycetidae</taxon>
        <taxon>Eurotiales</taxon>
        <taxon>Aspergillaceae</taxon>
        <taxon>Aspergillus</taxon>
        <taxon>Aspergillus subgen. Circumdati</taxon>
    </lineage>
</organism>
<feature type="domain" description="HTH araC/xylS-type" evidence="6">
    <location>
        <begin position="94"/>
        <end position="142"/>
    </location>
</feature>
<dbReference type="OrthoDB" id="2447880at2759"/>
<dbReference type="Proteomes" id="UP000325780">
    <property type="component" value="Unassembled WGS sequence"/>
</dbReference>
<evidence type="ECO:0000313" key="8">
    <source>
        <dbReference type="Proteomes" id="UP000325780"/>
    </source>
</evidence>
<dbReference type="GO" id="GO:0006281">
    <property type="term" value="P:DNA repair"/>
    <property type="evidence" value="ECO:0007669"/>
    <property type="project" value="InterPro"/>
</dbReference>
<keyword evidence="2" id="KW-0489">Methyltransferase</keyword>
<dbReference type="SUPFAM" id="SSF46689">
    <property type="entry name" value="Homeodomain-like"/>
    <property type="match status" value="1"/>
</dbReference>
<keyword evidence="4" id="KW-0010">Activator</keyword>
<dbReference type="InterPro" id="IPR009057">
    <property type="entry name" value="Homeodomain-like_sf"/>
</dbReference>
<reference evidence="7 8" key="1">
    <citation type="submission" date="2019-04" db="EMBL/GenBank/DDBJ databases">
        <title>Friends and foes A comparative genomics study of 23 Aspergillus species from section Flavi.</title>
        <authorList>
            <consortium name="DOE Joint Genome Institute"/>
            <person name="Kjaerbolling I."/>
            <person name="Vesth T."/>
            <person name="Frisvad J.C."/>
            <person name="Nybo J.L."/>
            <person name="Theobald S."/>
            <person name="Kildgaard S."/>
            <person name="Isbrandt T."/>
            <person name="Kuo A."/>
            <person name="Sato A."/>
            <person name="Lyhne E.K."/>
            <person name="Kogle M.E."/>
            <person name="Wiebenga A."/>
            <person name="Kun R.S."/>
            <person name="Lubbers R.J."/>
            <person name="Makela M.R."/>
            <person name="Barry K."/>
            <person name="Chovatia M."/>
            <person name="Clum A."/>
            <person name="Daum C."/>
            <person name="Haridas S."/>
            <person name="He G."/>
            <person name="LaButti K."/>
            <person name="Lipzen A."/>
            <person name="Mondo S."/>
            <person name="Riley R."/>
            <person name="Salamov A."/>
            <person name="Simmons B.A."/>
            <person name="Magnuson J.K."/>
            <person name="Henrissat B."/>
            <person name="Mortensen U.H."/>
            <person name="Larsen T.O."/>
            <person name="Devries R.P."/>
            <person name="Grigoriev I.V."/>
            <person name="Machida M."/>
            <person name="Baker S.E."/>
            <person name="Andersen M.R."/>
        </authorList>
    </citation>
    <scope>NUCLEOTIDE SEQUENCE [LARGE SCALE GENOMIC DNA]</scope>
    <source>
        <strain evidence="7 8">IBT 18842</strain>
    </source>
</reference>
<accession>A0A5N6U253</accession>
<dbReference type="GO" id="GO:0003700">
    <property type="term" value="F:DNA-binding transcription factor activity"/>
    <property type="evidence" value="ECO:0007669"/>
    <property type="project" value="InterPro"/>
</dbReference>
<dbReference type="AlphaFoldDB" id="A0A5N6U253"/>
<dbReference type="GO" id="GO:0008168">
    <property type="term" value="F:methyltransferase activity"/>
    <property type="evidence" value="ECO:0007669"/>
    <property type="project" value="UniProtKB-KW"/>
</dbReference>
<keyword evidence="2" id="KW-0808">Transferase</keyword>
<dbReference type="GO" id="GO:0043565">
    <property type="term" value="F:sequence-specific DNA binding"/>
    <property type="evidence" value="ECO:0007669"/>
    <property type="project" value="InterPro"/>
</dbReference>
<evidence type="ECO:0000256" key="3">
    <source>
        <dbReference type="ARBA" id="ARBA00023015"/>
    </source>
</evidence>
<gene>
    <name evidence="7" type="ORF">BDV25DRAFT_127835</name>
</gene>